<dbReference type="OrthoDB" id="166294at2"/>
<evidence type="ECO:0000313" key="2">
    <source>
        <dbReference type="EMBL" id="SMX54600.1"/>
    </source>
</evidence>
<feature type="transmembrane region" description="Helical" evidence="1">
    <location>
        <begin position="14"/>
        <end position="41"/>
    </location>
</feature>
<dbReference type="Proteomes" id="UP000195514">
    <property type="component" value="Chromosome I"/>
</dbReference>
<keyword evidence="1" id="KW-1133">Transmembrane helix</keyword>
<sequence>MKTKQCLSFLLNYWGVWVLALCLLVGGILIKPVLTLVPVLLNSASRKPATNSSAFNPINNEFPAEVPIEPNYARFLPLIIQNESFSEDQQVETWDKGALSSFDFSPNSSPIKVAFLPKNGNDAEKLVEVLFLPGSQCIYGDGQACIFAFHLQNQTQVIFASVHSGMDGEGEPFRNMIEGTGINRGLFTPFQVEDNMASIAGSQVVIKQGDLALQNLELTAIARIPPAFVEAYLALPIESTLEYAIEIGVLNPELLRGEVFILETCGWQLPGEEANANYPSSAQSIYLGVVRPVSMY</sequence>
<dbReference type="AlphaFoldDB" id="A0A1Y6K995"/>
<keyword evidence="1" id="KW-0472">Membrane</keyword>
<reference evidence="3" key="1">
    <citation type="submission" date="2017-05" db="EMBL/GenBank/DDBJ databases">
        <authorList>
            <person name="Kirkegaard R."/>
            <person name="Mcilroy J S."/>
        </authorList>
    </citation>
    <scope>NUCLEOTIDE SEQUENCE [LARGE SCALE GENOMIC DNA]</scope>
</reference>
<keyword evidence="3" id="KW-1185">Reference proteome</keyword>
<dbReference type="KEGG" id="abat:CFX1CAM_1535"/>
<name>A0A1Y6K995_9CHLR</name>
<dbReference type="RefSeq" id="WP_087862429.1">
    <property type="nucleotide sequence ID" value="NZ_LT859958.1"/>
</dbReference>
<evidence type="ECO:0000313" key="3">
    <source>
        <dbReference type="Proteomes" id="UP000195514"/>
    </source>
</evidence>
<gene>
    <name evidence="2" type="ORF">CFX1CAM_1535</name>
</gene>
<keyword evidence="1" id="KW-0812">Transmembrane</keyword>
<organism evidence="2 3">
    <name type="scientific">Candidatus Brevifilum fermentans</name>
    <dbReference type="NCBI Taxonomy" id="1986204"/>
    <lineage>
        <taxon>Bacteria</taxon>
        <taxon>Bacillati</taxon>
        <taxon>Chloroflexota</taxon>
        <taxon>Anaerolineae</taxon>
        <taxon>Anaerolineales</taxon>
        <taxon>Anaerolineaceae</taxon>
        <taxon>Candidatus Brevifilum</taxon>
    </lineage>
</organism>
<evidence type="ECO:0000256" key="1">
    <source>
        <dbReference type="SAM" id="Phobius"/>
    </source>
</evidence>
<protein>
    <submittedName>
        <fullName evidence="2">Uncharacterized protein</fullName>
    </submittedName>
</protein>
<accession>A0A1Y6K995</accession>
<proteinExistence type="predicted"/>
<dbReference type="EMBL" id="LT859958">
    <property type="protein sequence ID" value="SMX54600.1"/>
    <property type="molecule type" value="Genomic_DNA"/>
</dbReference>